<dbReference type="AlphaFoldDB" id="A0A372IT51"/>
<dbReference type="EMBL" id="QVQT01000001">
    <property type="protein sequence ID" value="RFU18096.1"/>
    <property type="molecule type" value="Genomic_DNA"/>
</dbReference>
<feature type="transmembrane region" description="Helical" evidence="1">
    <location>
        <begin position="113"/>
        <end position="135"/>
    </location>
</feature>
<dbReference type="RefSeq" id="WP_117297178.1">
    <property type="nucleotide sequence ID" value="NZ_QVQT02000001.1"/>
</dbReference>
<reference evidence="2 3" key="1">
    <citation type="submission" date="2018-08" db="EMBL/GenBank/DDBJ databases">
        <title>Acidipila sp. 4G-K13, an acidobacterium isolated from forest soil.</title>
        <authorList>
            <person name="Gao Z.-H."/>
            <person name="Qiu L.-H."/>
        </authorList>
    </citation>
    <scope>NUCLEOTIDE SEQUENCE [LARGE SCALE GENOMIC DNA]</scope>
    <source>
        <strain evidence="2 3">4G-K13</strain>
    </source>
</reference>
<organism evidence="2 3">
    <name type="scientific">Paracidobacterium acidisoli</name>
    <dbReference type="NCBI Taxonomy" id="2303751"/>
    <lineage>
        <taxon>Bacteria</taxon>
        <taxon>Pseudomonadati</taxon>
        <taxon>Acidobacteriota</taxon>
        <taxon>Terriglobia</taxon>
        <taxon>Terriglobales</taxon>
        <taxon>Acidobacteriaceae</taxon>
        <taxon>Paracidobacterium</taxon>
    </lineage>
</organism>
<dbReference type="InterPro" id="IPR008910">
    <property type="entry name" value="MSC_TM_helix"/>
</dbReference>
<keyword evidence="1" id="KW-1133">Transmembrane helix</keyword>
<feature type="transmembrane region" description="Helical" evidence="1">
    <location>
        <begin position="156"/>
        <end position="174"/>
    </location>
</feature>
<keyword evidence="3" id="KW-1185">Reference proteome</keyword>
<dbReference type="OrthoDB" id="117109at2"/>
<keyword evidence="1" id="KW-0472">Membrane</keyword>
<feature type="transmembrane region" description="Helical" evidence="1">
    <location>
        <begin position="84"/>
        <end position="101"/>
    </location>
</feature>
<evidence type="ECO:0000256" key="1">
    <source>
        <dbReference type="SAM" id="Phobius"/>
    </source>
</evidence>
<protein>
    <submittedName>
        <fullName evidence="2">Uncharacterized protein</fullName>
    </submittedName>
</protein>
<name>A0A372IT51_9BACT</name>
<gene>
    <name evidence="2" type="ORF">D0Y96_00470</name>
</gene>
<feature type="transmembrane region" description="Helical" evidence="1">
    <location>
        <begin position="186"/>
        <end position="207"/>
    </location>
</feature>
<feature type="transmembrane region" description="Helical" evidence="1">
    <location>
        <begin position="20"/>
        <end position="47"/>
    </location>
</feature>
<evidence type="ECO:0000313" key="2">
    <source>
        <dbReference type="EMBL" id="RFU18096.1"/>
    </source>
</evidence>
<comment type="caution">
    <text evidence="2">The sequence shown here is derived from an EMBL/GenBank/DDBJ whole genome shotgun (WGS) entry which is preliminary data.</text>
</comment>
<sequence length="234" mass="25444">MWNQVEQSLHQSMVRVINKIAILLPGILAFIVALLIFLVIAWALAMLARRILIAVKFDERMGKGTGTIAEWTPRYTPTLLITRVIFWGFIIIGLLVGVSAFEAGSSEAGISAYIFSYIPRIIGAAILLLAGTVLGRFLSRSVLIASVNLNLSYARILSMGVRWLIFVLTAAMVLDHLALGGEIVELAFGILFGGIVLALALAVGLGSRDLVSRSLEREAARPVEVPAPERLHHF</sequence>
<accession>A0A372IT51</accession>
<keyword evidence="1" id="KW-0812">Transmembrane</keyword>
<evidence type="ECO:0000313" key="3">
    <source>
        <dbReference type="Proteomes" id="UP000264702"/>
    </source>
</evidence>
<dbReference type="Proteomes" id="UP000264702">
    <property type="component" value="Unassembled WGS sequence"/>
</dbReference>
<dbReference type="Pfam" id="PF05552">
    <property type="entry name" value="MS_channel_1st_1"/>
    <property type="match status" value="2"/>
</dbReference>
<proteinExistence type="predicted"/>